<evidence type="ECO:0000256" key="3">
    <source>
        <dbReference type="ARBA" id="ARBA00023163"/>
    </source>
</evidence>
<dbReference type="PANTHER" id="PTHR43280">
    <property type="entry name" value="ARAC-FAMILY TRANSCRIPTIONAL REGULATOR"/>
    <property type="match status" value="1"/>
</dbReference>
<feature type="transmembrane region" description="Helical" evidence="4">
    <location>
        <begin position="16"/>
        <end position="38"/>
    </location>
</feature>
<evidence type="ECO:0000259" key="5">
    <source>
        <dbReference type="PROSITE" id="PS01124"/>
    </source>
</evidence>
<dbReference type="Pfam" id="PF12833">
    <property type="entry name" value="HTH_18"/>
    <property type="match status" value="1"/>
</dbReference>
<dbReference type="PROSITE" id="PS01124">
    <property type="entry name" value="HTH_ARAC_FAMILY_2"/>
    <property type="match status" value="1"/>
</dbReference>
<dbReference type="Gene3D" id="3.30.450.20">
    <property type="entry name" value="PAS domain"/>
    <property type="match status" value="1"/>
</dbReference>
<gene>
    <name evidence="6" type="ORF">MJA45_15085</name>
</gene>
<dbReference type="Gene3D" id="1.10.10.60">
    <property type="entry name" value="Homeodomain-like"/>
    <property type="match status" value="2"/>
</dbReference>
<keyword evidence="7" id="KW-1185">Reference proteome</keyword>
<evidence type="ECO:0000256" key="1">
    <source>
        <dbReference type="ARBA" id="ARBA00023015"/>
    </source>
</evidence>
<dbReference type="SUPFAM" id="SSF46689">
    <property type="entry name" value="Homeodomain-like"/>
    <property type="match status" value="2"/>
</dbReference>
<evidence type="ECO:0000313" key="6">
    <source>
        <dbReference type="EMBL" id="WNQ08972.1"/>
    </source>
</evidence>
<evidence type="ECO:0000313" key="7">
    <source>
        <dbReference type="Proteomes" id="UP001305702"/>
    </source>
</evidence>
<dbReference type="SMART" id="SM00342">
    <property type="entry name" value="HTH_ARAC"/>
    <property type="match status" value="1"/>
</dbReference>
<proteinExistence type="predicted"/>
<sequence>MTWLNKLRPVSFQRKLLGYSLIVSIVPVLLVGLLSSFLASRSLQNEVNGNHKYMLDQVEKQLSQFIASLRVSSINIATSLAVERTVRDGPSIDNLTNSLEMNETIRRIRSSSPIPYNVSMILRNHRNYLYSNAFETSSRPMQRLAPILDTWMPKANEPFLVPANTFDDQPDMLLYSPVPIQTSYTQGVLVLHVNPQDILRFLGSLELANRTKLMVADEQGRIVISNQEEQMGKRLEDFKDLYANREKAVLQPVTIDLEGVAHRLRAKTAASGGWTYYVMTPAEVFSRQVNRIQWITWGLVGILTFAWGGVALFASRWLYRPIDRLSRKVLPVRPEAPRPRDGLDALDSYLHELVDTNQTLLSRLKEQFPYLKQGFFHQLLKGELSENDFLAEAERFHFRPAGGAVFVCVAQTDRVDLFRETYRGKDRGLIHYALLKMLEETFHAFPSCLAFTPETGQVVLLIGTEDDPAGRQGSGEGEMLERLIRCADEARGHALTYFRFPLSIAISSRLEGYEAIARGYEEARSLLRHRLALGENATISAGRLDPGLNRSTQQLVELQKRIVFHLVHGNAEESRRLLAGLREELTATPVPPDTARALFAYLLGELDYTLQQSGCDLRDRFGLDPYEPLYRLQSVNELEQWLSDEMIPAVQEALSEQTVSRQKKMVHQVKAFIEERCEEDLSLQMAADHFDLSVSHLSKIFKEEAGVTFSEYVLEWRMSKAREWLEHTEMPIKEIAARLSYASVQTFNRIFKQTCGMPPGEYRKQKRAAS</sequence>
<organism evidence="6 7">
    <name type="scientific">Paenibacillus aurantius</name>
    <dbReference type="NCBI Taxonomy" id="2918900"/>
    <lineage>
        <taxon>Bacteria</taxon>
        <taxon>Bacillati</taxon>
        <taxon>Bacillota</taxon>
        <taxon>Bacilli</taxon>
        <taxon>Bacillales</taxon>
        <taxon>Paenibacillaceae</taxon>
        <taxon>Paenibacillus</taxon>
    </lineage>
</organism>
<dbReference type="GO" id="GO:0043565">
    <property type="term" value="F:sequence-specific DNA binding"/>
    <property type="evidence" value="ECO:0007669"/>
    <property type="project" value="InterPro"/>
</dbReference>
<evidence type="ECO:0000256" key="4">
    <source>
        <dbReference type="SAM" id="Phobius"/>
    </source>
</evidence>
<protein>
    <submittedName>
        <fullName evidence="6">Helix-turn-helix domain-containing protein</fullName>
    </submittedName>
</protein>
<dbReference type="AlphaFoldDB" id="A0AA96LBT7"/>
<accession>A0AA96LBT7</accession>
<feature type="domain" description="HTH araC/xylS-type" evidence="5">
    <location>
        <begin position="667"/>
        <end position="765"/>
    </location>
</feature>
<keyword evidence="4" id="KW-1133">Transmembrane helix</keyword>
<keyword evidence="2" id="KW-0238">DNA-binding</keyword>
<dbReference type="RefSeq" id="WP_315602739.1">
    <property type="nucleotide sequence ID" value="NZ_CP130318.1"/>
</dbReference>
<dbReference type="GO" id="GO:0003700">
    <property type="term" value="F:DNA-binding transcription factor activity"/>
    <property type="evidence" value="ECO:0007669"/>
    <property type="project" value="InterPro"/>
</dbReference>
<reference evidence="6 7" key="1">
    <citation type="submission" date="2022-02" db="EMBL/GenBank/DDBJ databases">
        <title>Paenibacillus sp. MBLB1776 Whole Genome Shotgun Sequencing.</title>
        <authorList>
            <person name="Hwang C.Y."/>
            <person name="Cho E.-S."/>
            <person name="Seo M.-J."/>
        </authorList>
    </citation>
    <scope>NUCLEOTIDE SEQUENCE [LARGE SCALE GENOMIC DNA]</scope>
    <source>
        <strain evidence="6 7">MBLB1776</strain>
    </source>
</reference>
<dbReference type="Proteomes" id="UP001305702">
    <property type="component" value="Chromosome"/>
</dbReference>
<dbReference type="EMBL" id="CP130318">
    <property type="protein sequence ID" value="WNQ08972.1"/>
    <property type="molecule type" value="Genomic_DNA"/>
</dbReference>
<evidence type="ECO:0000256" key="2">
    <source>
        <dbReference type="ARBA" id="ARBA00023125"/>
    </source>
</evidence>
<dbReference type="InterPro" id="IPR009057">
    <property type="entry name" value="Homeodomain-like_sf"/>
</dbReference>
<keyword evidence="4" id="KW-0812">Transmembrane</keyword>
<keyword evidence="1" id="KW-0805">Transcription regulation</keyword>
<name>A0AA96LBT7_9BACL</name>
<keyword evidence="4" id="KW-0472">Membrane</keyword>
<dbReference type="PANTHER" id="PTHR43280:SF10">
    <property type="entry name" value="REGULATORY PROTEIN POCR"/>
    <property type="match status" value="1"/>
</dbReference>
<dbReference type="KEGG" id="paun:MJA45_15085"/>
<dbReference type="Pfam" id="PF17853">
    <property type="entry name" value="GGDEF_2"/>
    <property type="match status" value="1"/>
</dbReference>
<feature type="transmembrane region" description="Helical" evidence="4">
    <location>
        <begin position="294"/>
        <end position="319"/>
    </location>
</feature>
<dbReference type="InterPro" id="IPR018060">
    <property type="entry name" value="HTH_AraC"/>
</dbReference>
<keyword evidence="3" id="KW-0804">Transcription</keyword>
<dbReference type="InterPro" id="IPR041522">
    <property type="entry name" value="CdaR_GGDEF"/>
</dbReference>